<organism evidence="3 4">
    <name type="scientific">Peronospora belbahrii</name>
    <dbReference type="NCBI Taxonomy" id="622444"/>
    <lineage>
        <taxon>Eukaryota</taxon>
        <taxon>Sar</taxon>
        <taxon>Stramenopiles</taxon>
        <taxon>Oomycota</taxon>
        <taxon>Peronosporomycetes</taxon>
        <taxon>Peronosporales</taxon>
        <taxon>Peronosporaceae</taxon>
        <taxon>Peronospora</taxon>
    </lineage>
</organism>
<proteinExistence type="predicted"/>
<accession>A0ABN8D2T4</accession>
<dbReference type="CDD" id="cd19757">
    <property type="entry name" value="Bbox1"/>
    <property type="match status" value="1"/>
</dbReference>
<dbReference type="InterPro" id="IPR035898">
    <property type="entry name" value="TAZ_dom_sf"/>
</dbReference>
<comment type="caution">
    <text evidence="3">The sequence shown here is derived from an EMBL/GenBank/DDBJ whole genome shotgun (WGS) entry which is preliminary data.</text>
</comment>
<evidence type="ECO:0008006" key="5">
    <source>
        <dbReference type="Google" id="ProtNLM"/>
    </source>
</evidence>
<keyword evidence="1" id="KW-0175">Coiled coil</keyword>
<name>A0ABN8D2T4_9STRA</name>
<feature type="compositionally biased region" description="Polar residues" evidence="2">
    <location>
        <begin position="522"/>
        <end position="536"/>
    </location>
</feature>
<feature type="region of interest" description="Disordered" evidence="2">
    <location>
        <begin position="509"/>
        <end position="547"/>
    </location>
</feature>
<evidence type="ECO:0000256" key="1">
    <source>
        <dbReference type="SAM" id="Coils"/>
    </source>
</evidence>
<dbReference type="Proteomes" id="UP001158986">
    <property type="component" value="Unassembled WGS sequence"/>
</dbReference>
<dbReference type="SUPFAM" id="SSF57933">
    <property type="entry name" value="TAZ domain"/>
    <property type="match status" value="1"/>
</dbReference>
<dbReference type="EMBL" id="CAKLCB010000262">
    <property type="protein sequence ID" value="CAH0518441.1"/>
    <property type="molecule type" value="Genomic_DNA"/>
</dbReference>
<reference evidence="3 4" key="1">
    <citation type="submission" date="2021-11" db="EMBL/GenBank/DDBJ databases">
        <authorList>
            <person name="Islam A."/>
            <person name="Islam S."/>
            <person name="Flora M.S."/>
            <person name="Rahman M."/>
            <person name="Ziaur R.M."/>
            <person name="Epstein J.H."/>
            <person name="Hassan M."/>
            <person name="Klassen M."/>
            <person name="Woodard K."/>
            <person name="Webb A."/>
            <person name="Webby R.J."/>
            <person name="El Zowalaty M.E."/>
        </authorList>
    </citation>
    <scope>NUCLEOTIDE SEQUENCE [LARGE SCALE GENOMIC DNA]</scope>
    <source>
        <strain evidence="3">Pbs1</strain>
    </source>
</reference>
<protein>
    <recommendedName>
        <fullName evidence="5">TAZ-type domain-containing protein</fullName>
    </recommendedName>
</protein>
<evidence type="ECO:0000313" key="3">
    <source>
        <dbReference type="EMBL" id="CAH0518441.1"/>
    </source>
</evidence>
<feature type="region of interest" description="Disordered" evidence="2">
    <location>
        <begin position="103"/>
        <end position="141"/>
    </location>
</feature>
<sequence length="788" mass="88719">MSNSCSWCQATSWQYICLTCDPRKEKALCSNCSILWHSRGAARSHQLTNKYGDTRSFNAWMPPQQKNVTKCNLEIEAQKPFAHANAINFCADVVQSQKVEMNSTDDIAPGGSEKQEKSNEEDTIVANETFSSTEDSKRDEERKKEVKLMEKEVECEAIDESVGMEEDGEITSVKEIVLKDRTPSALDGVALPRSVFEVKTLMESSDFKRDELVGSHDQEEHKDSSSVSIDSAVQGISSTLLSTPDTSTIRSIQDQGGSFVLATTPTALVSSPAPASATLTPETAIVAKPDEPICPSFGEEASFRSIPQSVFVNLENLLQWFPTTDRYLMEMLATRIEEALVIEDALICARIGKCQELSCRSVLMHYEHCKDGKFCGDPKCEEISIVYHHRRTCSKKGIMTTSDGTKFLCPFCIRIQQRRSLGVVAALDHLISDQYRALQRAHSEAARNFCLQSINTWSQRKQILRAEIDHLNQLARESSALVFNFPRYQWHFGDAVSVKREPILLESENNTTGLSAPEPCMSGTNGSTATEESSSMRSEDETNLDSDARLSEDIQKEIMTKNVSFDVNFINELLWAKDEDDGKELSQQRFDKVMELGYAIVDASFCAPSKAQQCLLNCKAILLHLQHHLDLQVCTQTMCAAVEHHFSHLSQCKARDDNESCEYCLRVEERQLIRSVDSMEAEQPEAEAEVQNIINAITASFTNHQPDEREQEVIQLEDELEQAEANKQELLEKLSAARMNLRKVRRRMERYGISTSISRQLPVHFVQVRRAEGSSNRFKKRRRAGSLD</sequence>
<evidence type="ECO:0000256" key="2">
    <source>
        <dbReference type="SAM" id="MobiDB-lite"/>
    </source>
</evidence>
<feature type="coiled-coil region" evidence="1">
    <location>
        <begin position="676"/>
        <end position="747"/>
    </location>
</feature>
<evidence type="ECO:0000313" key="4">
    <source>
        <dbReference type="Proteomes" id="UP001158986"/>
    </source>
</evidence>
<keyword evidence="4" id="KW-1185">Reference proteome</keyword>
<gene>
    <name evidence="3" type="ORF">PBS001_LOCUS5014</name>
</gene>